<evidence type="ECO:0000313" key="4">
    <source>
        <dbReference type="WBParaSite" id="HPBE_0000935001-mRNA-1"/>
    </source>
</evidence>
<proteinExistence type="predicted"/>
<dbReference type="Proteomes" id="UP000050761">
    <property type="component" value="Unassembled WGS sequence"/>
</dbReference>
<dbReference type="AlphaFoldDB" id="A0A183FP48"/>
<reference evidence="2 3" key="1">
    <citation type="submission" date="2018-11" db="EMBL/GenBank/DDBJ databases">
        <authorList>
            <consortium name="Pathogen Informatics"/>
        </authorList>
    </citation>
    <scope>NUCLEOTIDE SEQUENCE [LARGE SCALE GENOMIC DNA]</scope>
</reference>
<dbReference type="EMBL" id="UZAH01026413">
    <property type="protein sequence ID" value="VDO80329.1"/>
    <property type="molecule type" value="Genomic_DNA"/>
</dbReference>
<feature type="region of interest" description="Disordered" evidence="1">
    <location>
        <begin position="1"/>
        <end position="28"/>
    </location>
</feature>
<evidence type="ECO:0000313" key="3">
    <source>
        <dbReference type="Proteomes" id="UP000050761"/>
    </source>
</evidence>
<evidence type="ECO:0000256" key="1">
    <source>
        <dbReference type="SAM" id="MobiDB-lite"/>
    </source>
</evidence>
<protein>
    <submittedName>
        <fullName evidence="4">DUF1540 domain-containing protein</fullName>
    </submittedName>
</protein>
<keyword evidence="3" id="KW-1185">Reference proteome</keyword>
<gene>
    <name evidence="2" type="ORF">HPBE_LOCUS9351</name>
</gene>
<accession>A0A183FP48</accession>
<sequence length="77" mass="8233">MASRRRGEHAGNRAWRTVDVPNTPATMHGELVDVPNTSATVHAIPDGFICNASGCSESEASKSTAKEVRGQCDCKFD</sequence>
<reference evidence="4" key="2">
    <citation type="submission" date="2019-09" db="UniProtKB">
        <authorList>
            <consortium name="WormBaseParasite"/>
        </authorList>
    </citation>
    <scope>IDENTIFICATION</scope>
</reference>
<organism evidence="3 4">
    <name type="scientific">Heligmosomoides polygyrus</name>
    <name type="common">Parasitic roundworm</name>
    <dbReference type="NCBI Taxonomy" id="6339"/>
    <lineage>
        <taxon>Eukaryota</taxon>
        <taxon>Metazoa</taxon>
        <taxon>Ecdysozoa</taxon>
        <taxon>Nematoda</taxon>
        <taxon>Chromadorea</taxon>
        <taxon>Rhabditida</taxon>
        <taxon>Rhabditina</taxon>
        <taxon>Rhabditomorpha</taxon>
        <taxon>Strongyloidea</taxon>
        <taxon>Heligmosomidae</taxon>
        <taxon>Heligmosomoides</taxon>
    </lineage>
</organism>
<dbReference type="WBParaSite" id="HPBE_0000935001-mRNA-1">
    <property type="protein sequence ID" value="HPBE_0000935001-mRNA-1"/>
    <property type="gene ID" value="HPBE_0000935001"/>
</dbReference>
<accession>A0A3P7YSQ6</accession>
<evidence type="ECO:0000313" key="2">
    <source>
        <dbReference type="EMBL" id="VDO80329.1"/>
    </source>
</evidence>
<name>A0A183FP48_HELPZ</name>